<evidence type="ECO:0000256" key="1">
    <source>
        <dbReference type="ARBA" id="ARBA00004651"/>
    </source>
</evidence>
<sequence length="347" mass="37424">MQTHNIAAKSLFTLQRQKYCFWFCVFMVLLIAACLLSLLFGALNLQFSQLFVDGSFMQKVALELRLPRLIATVVVGSALAVAGVVMQGLFRNPLADPALLGMTSGASLFAILFLLLSASLVQTSFLITWGLGLSAFVGSLVITFLTYLLSITKGRSNLGILVLAGVAINALCGALIGVMTYLSNDSILRSITFWSMGSFANITWGQVLFLLPCIFVAFMLLMNTAKYLNAMIAGEQYARMLGVNIHRQKLKSIIAIALLVGASTAVAGPVAFIGLVVPHIIRFLIGNEHRHLLLFSCIFGGLLLTVADVVARVVLAPAELPIGLMTALIGAPYFVYLLFSQKLQRGV</sequence>
<comment type="subcellular location">
    <subcellularLocation>
        <location evidence="1">Cell membrane</location>
        <topology evidence="1">Multi-pass membrane protein</topology>
    </subcellularLocation>
</comment>
<reference evidence="9" key="2">
    <citation type="submission" date="2020-09" db="EMBL/GenBank/DDBJ databases">
        <authorList>
            <person name="Sun Q."/>
            <person name="Zhou Y."/>
        </authorList>
    </citation>
    <scope>NUCLEOTIDE SEQUENCE</scope>
    <source>
        <strain evidence="9">CGMCC 1.15758</strain>
    </source>
</reference>
<comment type="similarity">
    <text evidence="2">Belongs to the binding-protein-dependent transport system permease family. FecCD subfamily.</text>
</comment>
<evidence type="ECO:0000256" key="2">
    <source>
        <dbReference type="ARBA" id="ARBA00007935"/>
    </source>
</evidence>
<evidence type="ECO:0000313" key="9">
    <source>
        <dbReference type="EMBL" id="GGF97944.1"/>
    </source>
</evidence>
<keyword evidence="10" id="KW-1185">Reference proteome</keyword>
<feature type="transmembrane region" description="Helical" evidence="8">
    <location>
        <begin position="202"/>
        <end position="222"/>
    </location>
</feature>
<feature type="transmembrane region" description="Helical" evidence="8">
    <location>
        <begin position="66"/>
        <end position="86"/>
    </location>
</feature>
<keyword evidence="7 8" id="KW-0472">Membrane</keyword>
<dbReference type="Pfam" id="PF01032">
    <property type="entry name" value="FecCD"/>
    <property type="match status" value="1"/>
</dbReference>
<accession>A0A8J2Z4L4</accession>
<dbReference type="Gene3D" id="1.10.3470.10">
    <property type="entry name" value="ABC transporter involved in vitamin B12 uptake, BtuC"/>
    <property type="match status" value="1"/>
</dbReference>
<dbReference type="OrthoDB" id="9055647at2"/>
<evidence type="ECO:0000256" key="8">
    <source>
        <dbReference type="SAM" id="Phobius"/>
    </source>
</evidence>
<dbReference type="InterPro" id="IPR000522">
    <property type="entry name" value="ABC_transptr_permease_BtuC"/>
</dbReference>
<keyword evidence="5 8" id="KW-0812">Transmembrane</keyword>
<feature type="transmembrane region" description="Helical" evidence="8">
    <location>
        <begin position="253"/>
        <end position="281"/>
    </location>
</feature>
<evidence type="ECO:0000256" key="4">
    <source>
        <dbReference type="ARBA" id="ARBA00022475"/>
    </source>
</evidence>
<comment type="caution">
    <text evidence="9">The sequence shown here is derived from an EMBL/GenBank/DDBJ whole genome shotgun (WGS) entry which is preliminary data.</text>
</comment>
<dbReference type="SUPFAM" id="SSF81345">
    <property type="entry name" value="ABC transporter involved in vitamin B12 uptake, BtuC"/>
    <property type="match status" value="1"/>
</dbReference>
<dbReference type="Proteomes" id="UP000636949">
    <property type="component" value="Unassembled WGS sequence"/>
</dbReference>
<keyword evidence="4" id="KW-1003">Cell membrane</keyword>
<dbReference type="GO" id="GO:0005886">
    <property type="term" value="C:plasma membrane"/>
    <property type="evidence" value="ECO:0007669"/>
    <property type="project" value="UniProtKB-SubCell"/>
</dbReference>
<keyword evidence="6 8" id="KW-1133">Transmembrane helix</keyword>
<dbReference type="PANTHER" id="PTHR30472">
    <property type="entry name" value="FERRIC ENTEROBACTIN TRANSPORT SYSTEM PERMEASE PROTEIN"/>
    <property type="match status" value="1"/>
</dbReference>
<evidence type="ECO:0000256" key="6">
    <source>
        <dbReference type="ARBA" id="ARBA00022989"/>
    </source>
</evidence>
<dbReference type="PANTHER" id="PTHR30472:SF25">
    <property type="entry name" value="ABC TRANSPORTER PERMEASE PROTEIN MJ0876-RELATED"/>
    <property type="match status" value="1"/>
</dbReference>
<dbReference type="RefSeq" id="WP_117002843.1">
    <property type="nucleotide sequence ID" value="NZ_BMJS01000013.1"/>
</dbReference>
<reference evidence="9" key="1">
    <citation type="journal article" date="2014" name="Int. J. Syst. Evol. Microbiol.">
        <title>Complete genome sequence of Corynebacterium casei LMG S-19264T (=DSM 44701T), isolated from a smear-ripened cheese.</title>
        <authorList>
            <consortium name="US DOE Joint Genome Institute (JGI-PGF)"/>
            <person name="Walter F."/>
            <person name="Albersmeier A."/>
            <person name="Kalinowski J."/>
            <person name="Ruckert C."/>
        </authorList>
    </citation>
    <scope>NUCLEOTIDE SEQUENCE</scope>
    <source>
        <strain evidence="9">CGMCC 1.15758</strain>
    </source>
</reference>
<feature type="transmembrane region" description="Helical" evidence="8">
    <location>
        <begin position="98"/>
        <end position="120"/>
    </location>
</feature>
<feature type="transmembrane region" description="Helical" evidence="8">
    <location>
        <begin position="126"/>
        <end position="148"/>
    </location>
</feature>
<dbReference type="FunFam" id="1.10.3470.10:FF:000001">
    <property type="entry name" value="Vitamin B12 ABC transporter permease BtuC"/>
    <property type="match status" value="1"/>
</dbReference>
<evidence type="ECO:0000256" key="7">
    <source>
        <dbReference type="ARBA" id="ARBA00023136"/>
    </source>
</evidence>
<feature type="transmembrane region" description="Helical" evidence="8">
    <location>
        <begin position="160"/>
        <end position="182"/>
    </location>
</feature>
<evidence type="ECO:0000256" key="3">
    <source>
        <dbReference type="ARBA" id="ARBA00022448"/>
    </source>
</evidence>
<dbReference type="CDD" id="cd06550">
    <property type="entry name" value="TM_ABC_iron-siderophores_like"/>
    <property type="match status" value="1"/>
</dbReference>
<dbReference type="AlphaFoldDB" id="A0A8J2Z4L4"/>
<evidence type="ECO:0000256" key="5">
    <source>
        <dbReference type="ARBA" id="ARBA00022692"/>
    </source>
</evidence>
<keyword evidence="3" id="KW-0813">Transport</keyword>
<proteinExistence type="inferred from homology"/>
<evidence type="ECO:0000313" key="10">
    <source>
        <dbReference type="Proteomes" id="UP000636949"/>
    </source>
</evidence>
<dbReference type="GO" id="GO:0022857">
    <property type="term" value="F:transmembrane transporter activity"/>
    <property type="evidence" value="ECO:0007669"/>
    <property type="project" value="InterPro"/>
</dbReference>
<dbReference type="EMBL" id="BMJS01000013">
    <property type="protein sequence ID" value="GGF97944.1"/>
    <property type="molecule type" value="Genomic_DNA"/>
</dbReference>
<gene>
    <name evidence="9" type="ORF">GCM10010995_13940</name>
</gene>
<feature type="transmembrane region" description="Helical" evidence="8">
    <location>
        <begin position="322"/>
        <end position="339"/>
    </location>
</feature>
<feature type="transmembrane region" description="Helical" evidence="8">
    <location>
        <begin position="21"/>
        <end position="46"/>
    </location>
</feature>
<protein>
    <submittedName>
        <fullName evidence="9">ABC transporter permease</fullName>
    </submittedName>
</protein>
<name>A0A8J2Z4L4_9GAMM</name>
<organism evidence="9 10">
    <name type="scientific">Cysteiniphilum litorale</name>
    <dbReference type="NCBI Taxonomy" id="2056700"/>
    <lineage>
        <taxon>Bacteria</taxon>
        <taxon>Pseudomonadati</taxon>
        <taxon>Pseudomonadota</taxon>
        <taxon>Gammaproteobacteria</taxon>
        <taxon>Thiotrichales</taxon>
        <taxon>Fastidiosibacteraceae</taxon>
        <taxon>Cysteiniphilum</taxon>
    </lineage>
</organism>
<feature type="transmembrane region" description="Helical" evidence="8">
    <location>
        <begin position="293"/>
        <end position="315"/>
    </location>
</feature>
<dbReference type="GO" id="GO:0033214">
    <property type="term" value="P:siderophore-iron import into cell"/>
    <property type="evidence" value="ECO:0007669"/>
    <property type="project" value="TreeGrafter"/>
</dbReference>
<dbReference type="InterPro" id="IPR037294">
    <property type="entry name" value="ABC_BtuC-like"/>
</dbReference>